<comment type="caution">
    <text evidence="3">The sequence shown here is derived from an EMBL/GenBank/DDBJ whole genome shotgun (WGS) entry which is preliminary data.</text>
</comment>
<dbReference type="InterPro" id="IPR014710">
    <property type="entry name" value="RmlC-like_jellyroll"/>
</dbReference>
<dbReference type="InterPro" id="IPR010982">
    <property type="entry name" value="Lambda_DNA-bd_dom_sf"/>
</dbReference>
<dbReference type="PROSITE" id="PS50943">
    <property type="entry name" value="HTH_CROC1"/>
    <property type="match status" value="1"/>
</dbReference>
<keyword evidence="1" id="KW-0238">DNA-binding</keyword>
<evidence type="ECO:0000259" key="2">
    <source>
        <dbReference type="PROSITE" id="PS50943"/>
    </source>
</evidence>
<dbReference type="SUPFAM" id="SSF51182">
    <property type="entry name" value="RmlC-like cupins"/>
    <property type="match status" value="1"/>
</dbReference>
<dbReference type="InterPro" id="IPR011051">
    <property type="entry name" value="RmlC_Cupin_sf"/>
</dbReference>
<dbReference type="PANTHER" id="PTHR46797">
    <property type="entry name" value="HTH-TYPE TRANSCRIPTIONAL REGULATOR"/>
    <property type="match status" value="1"/>
</dbReference>
<dbReference type="Gene3D" id="1.10.260.40">
    <property type="entry name" value="lambda repressor-like DNA-binding domains"/>
    <property type="match status" value="1"/>
</dbReference>
<proteinExistence type="predicted"/>
<feature type="domain" description="HTH cro/C1-type" evidence="2">
    <location>
        <begin position="21"/>
        <end position="75"/>
    </location>
</feature>
<organism evidence="3 4">
    <name type="scientific">Herbiconiux daphne</name>
    <dbReference type="NCBI Taxonomy" id="2970914"/>
    <lineage>
        <taxon>Bacteria</taxon>
        <taxon>Bacillati</taxon>
        <taxon>Actinomycetota</taxon>
        <taxon>Actinomycetes</taxon>
        <taxon>Micrococcales</taxon>
        <taxon>Microbacteriaceae</taxon>
        <taxon>Herbiconiux</taxon>
    </lineage>
</organism>
<gene>
    <name evidence="3" type="ORF">N1032_16975</name>
</gene>
<dbReference type="InterPro" id="IPR013096">
    <property type="entry name" value="Cupin_2"/>
</dbReference>
<dbReference type="Pfam" id="PF13560">
    <property type="entry name" value="HTH_31"/>
    <property type="match status" value="1"/>
</dbReference>
<dbReference type="CDD" id="cd02209">
    <property type="entry name" value="cupin_XRE_C"/>
    <property type="match status" value="1"/>
</dbReference>
<dbReference type="InterPro" id="IPR001387">
    <property type="entry name" value="Cro/C1-type_HTH"/>
</dbReference>
<reference evidence="3" key="1">
    <citation type="submission" date="2022-08" db="EMBL/GenBank/DDBJ databases">
        <authorList>
            <person name="Deng Y."/>
            <person name="Han X.-F."/>
            <person name="Zhang Y.-Q."/>
        </authorList>
    </citation>
    <scope>NUCLEOTIDE SEQUENCE</scope>
    <source>
        <strain evidence="3">CPCC 203386</strain>
    </source>
</reference>
<dbReference type="Pfam" id="PF07883">
    <property type="entry name" value="Cupin_2"/>
    <property type="match status" value="1"/>
</dbReference>
<evidence type="ECO:0000256" key="1">
    <source>
        <dbReference type="ARBA" id="ARBA00023125"/>
    </source>
</evidence>
<dbReference type="RefSeq" id="WP_259540367.1">
    <property type="nucleotide sequence ID" value="NZ_JANLCJ010000006.1"/>
</dbReference>
<dbReference type="CDD" id="cd00093">
    <property type="entry name" value="HTH_XRE"/>
    <property type="match status" value="1"/>
</dbReference>
<dbReference type="SUPFAM" id="SSF47413">
    <property type="entry name" value="lambda repressor-like DNA-binding domains"/>
    <property type="match status" value="1"/>
</dbReference>
<accession>A0ABT2H671</accession>
<dbReference type="EMBL" id="JANLCJ010000006">
    <property type="protein sequence ID" value="MCS5735442.1"/>
    <property type="molecule type" value="Genomic_DNA"/>
</dbReference>
<sequence>MAEIDPDAADAMMMSELGRKISTRRKEHGLTLVKLAGLTGLSQPFLSQIERGRARPSMASLHRIAQALETATPVLLSSAGGTADTTTHAEVETERVSLVRADEGAMVSQDTGQAKALVAGARAMYPMEFVTRLPDFEEYYEHPHPEFIYVIAGSIEVDLADDGVHVLGPADTLYFAGGVRHRWRVRGLWPARLLVTQAGGSPDRHSDFG</sequence>
<dbReference type="Gene3D" id="2.60.120.10">
    <property type="entry name" value="Jelly Rolls"/>
    <property type="match status" value="1"/>
</dbReference>
<dbReference type="Proteomes" id="UP001165586">
    <property type="component" value="Unassembled WGS sequence"/>
</dbReference>
<evidence type="ECO:0000313" key="3">
    <source>
        <dbReference type="EMBL" id="MCS5735442.1"/>
    </source>
</evidence>
<protein>
    <submittedName>
        <fullName evidence="3">XRE family transcriptional regulator</fullName>
    </submittedName>
</protein>
<evidence type="ECO:0000313" key="4">
    <source>
        <dbReference type="Proteomes" id="UP001165586"/>
    </source>
</evidence>
<dbReference type="SMART" id="SM00530">
    <property type="entry name" value="HTH_XRE"/>
    <property type="match status" value="1"/>
</dbReference>
<dbReference type="InterPro" id="IPR050807">
    <property type="entry name" value="TransReg_Diox_bact_type"/>
</dbReference>
<keyword evidence="4" id="KW-1185">Reference proteome</keyword>
<name>A0ABT2H671_9MICO</name>
<dbReference type="PANTHER" id="PTHR46797:SF1">
    <property type="entry name" value="METHYLPHOSPHONATE SYNTHASE"/>
    <property type="match status" value="1"/>
</dbReference>